<reference evidence="2" key="1">
    <citation type="journal article" date="2018" name="Nat. Genet.">
        <title>Extensive intraspecific gene order and gene structural variations between Mo17 and other maize genomes.</title>
        <authorList>
            <person name="Sun S."/>
            <person name="Zhou Y."/>
            <person name="Chen J."/>
            <person name="Shi J."/>
            <person name="Zhao H."/>
            <person name="Zhao H."/>
            <person name="Song W."/>
            <person name="Zhang M."/>
            <person name="Cui Y."/>
            <person name="Dong X."/>
            <person name="Liu H."/>
            <person name="Ma X."/>
            <person name="Jiao Y."/>
            <person name="Wang B."/>
            <person name="Wei X."/>
            <person name="Stein J.C."/>
            <person name="Glaubitz J.C."/>
            <person name="Lu F."/>
            <person name="Yu G."/>
            <person name="Liang C."/>
            <person name="Fengler K."/>
            <person name="Li B."/>
            <person name="Rafalski A."/>
            <person name="Schnable P.S."/>
            <person name="Ware D.H."/>
            <person name="Buckler E.S."/>
            <person name="Lai J."/>
        </authorList>
    </citation>
    <scope>NUCLEOTIDE SEQUENCE [LARGE SCALE GENOMIC DNA]</scope>
    <source>
        <tissue evidence="2">Seedling</tissue>
    </source>
</reference>
<accession>A0A317YJ94</accession>
<organism evidence="2">
    <name type="scientific">Zea mays</name>
    <name type="common">Maize</name>
    <dbReference type="NCBI Taxonomy" id="4577"/>
    <lineage>
        <taxon>Eukaryota</taxon>
        <taxon>Viridiplantae</taxon>
        <taxon>Streptophyta</taxon>
        <taxon>Embryophyta</taxon>
        <taxon>Tracheophyta</taxon>
        <taxon>Spermatophyta</taxon>
        <taxon>Magnoliopsida</taxon>
        <taxon>Liliopsida</taxon>
        <taxon>Poales</taxon>
        <taxon>Poaceae</taxon>
        <taxon>PACMAD clade</taxon>
        <taxon>Panicoideae</taxon>
        <taxon>Andropogonodae</taxon>
        <taxon>Andropogoneae</taxon>
        <taxon>Tripsacinae</taxon>
        <taxon>Zea</taxon>
    </lineage>
</organism>
<comment type="caution">
    <text evidence="2">The sequence shown here is derived from an EMBL/GenBank/DDBJ whole genome shotgun (WGS) entry which is preliminary data.</text>
</comment>
<evidence type="ECO:0000313" key="2">
    <source>
        <dbReference type="EMBL" id="PWZ58590.1"/>
    </source>
</evidence>
<evidence type="ECO:0000256" key="1">
    <source>
        <dbReference type="SAM" id="MobiDB-lite"/>
    </source>
</evidence>
<sequence>MAVQPGRRVPALGSRAARAARGRRAALQGVAAALLLVPRGGSRPSRRGRGPPRCVVPRPGHRCLTAAPCSRGLGPRPPLRVALVPPSRVAPAPPSRPSSRGGHACGSAPEGPRPRCKSCPVLLWLGHRAPRRLG</sequence>
<protein>
    <submittedName>
        <fullName evidence="2">Uncharacterized protein</fullName>
    </submittedName>
</protein>
<dbReference type="AlphaFoldDB" id="A0A317YJ94"/>
<name>A0A317YJ94_MAIZE</name>
<dbReference type="Proteomes" id="UP000251960">
    <property type="component" value="Chromosome 1"/>
</dbReference>
<dbReference type="EMBL" id="NCVQ01000001">
    <property type="protein sequence ID" value="PWZ58590.1"/>
    <property type="molecule type" value="Genomic_DNA"/>
</dbReference>
<gene>
    <name evidence="2" type="ORF">Zm00014a_031504</name>
</gene>
<feature type="region of interest" description="Disordered" evidence="1">
    <location>
        <begin position="87"/>
        <end position="117"/>
    </location>
</feature>
<proteinExistence type="predicted"/>